<feature type="compositionally biased region" description="Acidic residues" evidence="1">
    <location>
        <begin position="161"/>
        <end position="208"/>
    </location>
</feature>
<keyword evidence="4" id="KW-1185">Reference proteome</keyword>
<evidence type="ECO:0000256" key="2">
    <source>
        <dbReference type="SAM" id="Phobius"/>
    </source>
</evidence>
<feature type="transmembrane region" description="Helical" evidence="2">
    <location>
        <begin position="113"/>
        <end position="136"/>
    </location>
</feature>
<evidence type="ECO:0000313" key="3">
    <source>
        <dbReference type="EMBL" id="GFG56138.1"/>
    </source>
</evidence>
<dbReference type="EMBL" id="BLKT01000003">
    <property type="protein sequence ID" value="GFG56138.1"/>
    <property type="molecule type" value="Genomic_DNA"/>
</dbReference>
<evidence type="ECO:0008006" key="5">
    <source>
        <dbReference type="Google" id="ProtNLM"/>
    </source>
</evidence>
<proteinExistence type="predicted"/>
<feature type="transmembrane region" description="Helical" evidence="2">
    <location>
        <begin position="42"/>
        <end position="64"/>
    </location>
</feature>
<comment type="caution">
    <text evidence="3">The sequence shown here is derived from an EMBL/GenBank/DDBJ whole genome shotgun (WGS) entry which is preliminary data.</text>
</comment>
<name>A0A7I9WFN8_9MYCO</name>
<evidence type="ECO:0000313" key="4">
    <source>
        <dbReference type="Proteomes" id="UP000465241"/>
    </source>
</evidence>
<dbReference type="AlphaFoldDB" id="A0A7I9WFN8"/>
<feature type="region of interest" description="Disordered" evidence="1">
    <location>
        <begin position="143"/>
        <end position="235"/>
    </location>
</feature>
<dbReference type="InterPro" id="IPR058689">
    <property type="entry name" value="LUCA"/>
</dbReference>
<feature type="transmembrane region" description="Helical" evidence="2">
    <location>
        <begin position="85"/>
        <end position="107"/>
    </location>
</feature>
<evidence type="ECO:0000256" key="1">
    <source>
        <dbReference type="SAM" id="MobiDB-lite"/>
    </source>
</evidence>
<feature type="compositionally biased region" description="Basic residues" evidence="1">
    <location>
        <begin position="213"/>
        <end position="226"/>
    </location>
</feature>
<dbReference type="Proteomes" id="UP000465241">
    <property type="component" value="Unassembled WGS sequence"/>
</dbReference>
<dbReference type="Pfam" id="PF26307">
    <property type="entry name" value="LUCA"/>
    <property type="match status" value="1"/>
</dbReference>
<keyword evidence="2" id="KW-0812">Transmembrane</keyword>
<reference evidence="3 4" key="1">
    <citation type="journal article" date="2019" name="Emerg. Microbes Infect.">
        <title>Comprehensive subspecies identification of 175 nontuberculous mycobacteria species based on 7547 genomic profiles.</title>
        <authorList>
            <person name="Matsumoto Y."/>
            <person name="Kinjo T."/>
            <person name="Motooka D."/>
            <person name="Nabeya D."/>
            <person name="Jung N."/>
            <person name="Uechi K."/>
            <person name="Horii T."/>
            <person name="Iida T."/>
            <person name="Fujita J."/>
            <person name="Nakamura S."/>
        </authorList>
    </citation>
    <scope>NUCLEOTIDE SEQUENCE [LARGE SCALE GENOMIC DNA]</scope>
    <source>
        <strain evidence="3 4">JCM 13392</strain>
    </source>
</reference>
<protein>
    <recommendedName>
        <fullName evidence="5">Transmembrane protein</fullName>
    </recommendedName>
</protein>
<dbReference type="RefSeq" id="WP_193487904.1">
    <property type="nucleotide sequence ID" value="NZ_BAAAMC010000016.1"/>
</dbReference>
<keyword evidence="2" id="KW-0472">Membrane</keyword>
<accession>A0A7I9WFN8</accession>
<feature type="transmembrane region" description="Helical" evidence="2">
    <location>
        <begin position="12"/>
        <end position="30"/>
    </location>
</feature>
<organism evidence="3 4">
    <name type="scientific">Mycolicibacterium murale</name>
    <dbReference type="NCBI Taxonomy" id="182220"/>
    <lineage>
        <taxon>Bacteria</taxon>
        <taxon>Bacillati</taxon>
        <taxon>Actinomycetota</taxon>
        <taxon>Actinomycetes</taxon>
        <taxon>Mycobacteriales</taxon>
        <taxon>Mycobacteriaceae</taxon>
        <taxon>Mycolicibacterium</taxon>
    </lineage>
</organism>
<keyword evidence="2" id="KW-1133">Transmembrane helix</keyword>
<sequence length="235" mass="25133">MRRGIALSWHGVSFLVAAVLYFVFVLPRWWELMGDVSHTVGTVLRIVTGILVGLSALPVALNLVRARRPEFGNPQLSLTLRLWSVIGHVVAGVLIVGTAVAEIWLSLDQAGQWLFGSYGAAAAIAVLAAAAFYLAFVAETPPPPPKPLRAKRSKKAAEPVSETESEINTETDPADVPDEPTDTEGQADEPVTDEPETPVENAPVEDEPAGGRLRNRRPSGKGRTRSRGGVAVSDD</sequence>
<gene>
    <name evidence="3" type="ORF">MMUR_02740</name>
</gene>